<evidence type="ECO:0000256" key="2">
    <source>
        <dbReference type="ARBA" id="ARBA00012652"/>
    </source>
</evidence>
<dbReference type="OMA" id="NATTHWE"/>
<dbReference type="EMBL" id="AGNL01004119">
    <property type="protein sequence ID" value="EJK73902.1"/>
    <property type="molecule type" value="Genomic_DNA"/>
</dbReference>
<dbReference type="Pfam" id="PF17389">
    <property type="entry name" value="Bac_rhamnosid6H"/>
    <property type="match status" value="2"/>
</dbReference>
<dbReference type="Proteomes" id="UP000266841">
    <property type="component" value="Unassembled WGS sequence"/>
</dbReference>
<comment type="catalytic activity">
    <reaction evidence="1">
        <text>Hydrolysis of terminal non-reducing alpha-L-rhamnose residues in alpha-L-rhamnosides.</text>
        <dbReference type="EC" id="3.2.1.40"/>
    </reaction>
</comment>
<dbReference type="EC" id="3.2.1.40" evidence="2"/>
<dbReference type="GO" id="GO:0005975">
    <property type="term" value="P:carbohydrate metabolic process"/>
    <property type="evidence" value="ECO:0007669"/>
    <property type="project" value="InterPro"/>
</dbReference>
<evidence type="ECO:0000313" key="7">
    <source>
        <dbReference type="EMBL" id="EJK73902.1"/>
    </source>
</evidence>
<dbReference type="InterPro" id="IPR016007">
    <property type="entry name" value="Alpha_rhamnosid"/>
</dbReference>
<dbReference type="PANTHER" id="PTHR33307:SF11">
    <property type="entry name" value="ALPHA-L-RHAMNOSIDASE"/>
    <property type="match status" value="1"/>
</dbReference>
<dbReference type="Gene3D" id="2.60.120.260">
    <property type="entry name" value="Galactose-binding domain-like"/>
    <property type="match status" value="1"/>
</dbReference>
<dbReference type="GO" id="GO:0030596">
    <property type="term" value="F:alpha-L-rhamnosidase activity"/>
    <property type="evidence" value="ECO:0007669"/>
    <property type="project" value="UniProtKB-EC"/>
</dbReference>
<dbReference type="InterPro" id="IPR012341">
    <property type="entry name" value="6hp_glycosidase-like_sf"/>
</dbReference>
<evidence type="ECO:0000256" key="4">
    <source>
        <dbReference type="SAM" id="MobiDB-lite"/>
    </source>
</evidence>
<dbReference type="OrthoDB" id="10023583at2759"/>
<feature type="compositionally biased region" description="Basic and acidic residues" evidence="4">
    <location>
        <begin position="109"/>
        <end position="126"/>
    </location>
</feature>
<name>K0TNW3_THAOC</name>
<proteinExistence type="predicted"/>
<feature type="non-terminal residue" evidence="7">
    <location>
        <position position="1433"/>
    </location>
</feature>
<feature type="domain" description="Alpha-L-rhamnosidase six-hairpin glycosidase" evidence="6">
    <location>
        <begin position="825"/>
        <end position="1039"/>
    </location>
</feature>
<comment type="caution">
    <text evidence="7">The sequence shown here is derived from an EMBL/GenBank/DDBJ whole genome shotgun (WGS) entry which is preliminary data.</text>
</comment>
<dbReference type="InterPro" id="IPR008928">
    <property type="entry name" value="6-hairpin_glycosidase_sf"/>
</dbReference>
<feature type="region of interest" description="Disordered" evidence="4">
    <location>
        <begin position="106"/>
        <end position="127"/>
    </location>
</feature>
<evidence type="ECO:0000259" key="6">
    <source>
        <dbReference type="Pfam" id="PF17389"/>
    </source>
</evidence>
<evidence type="ECO:0000259" key="5">
    <source>
        <dbReference type="Pfam" id="PF08531"/>
    </source>
</evidence>
<dbReference type="InterPro" id="IPR035396">
    <property type="entry name" value="Bac_rhamnosid6H"/>
</dbReference>
<dbReference type="Gene3D" id="1.50.10.10">
    <property type="match status" value="1"/>
</dbReference>
<dbReference type="PANTHER" id="PTHR33307">
    <property type="entry name" value="ALPHA-RHAMNOSIDASE (EUROFUNG)"/>
    <property type="match status" value="1"/>
</dbReference>
<keyword evidence="8" id="KW-1185">Reference proteome</keyword>
<protein>
    <recommendedName>
        <fullName evidence="2">alpha-L-rhamnosidase</fullName>
        <ecNumber evidence="2">3.2.1.40</ecNumber>
    </recommendedName>
</protein>
<dbReference type="Pfam" id="PF08531">
    <property type="entry name" value="Bac_rhamnosid_N"/>
    <property type="match status" value="1"/>
</dbReference>
<dbReference type="InterPro" id="IPR013737">
    <property type="entry name" value="Bac_rhamnosid_N"/>
</dbReference>
<feature type="region of interest" description="Disordered" evidence="4">
    <location>
        <begin position="38"/>
        <end position="65"/>
    </location>
</feature>
<reference evidence="7 8" key="1">
    <citation type="journal article" date="2012" name="Genome Biol.">
        <title>Genome and low-iron response of an oceanic diatom adapted to chronic iron limitation.</title>
        <authorList>
            <person name="Lommer M."/>
            <person name="Specht M."/>
            <person name="Roy A.S."/>
            <person name="Kraemer L."/>
            <person name="Andreson R."/>
            <person name="Gutowska M.A."/>
            <person name="Wolf J."/>
            <person name="Bergner S.V."/>
            <person name="Schilhabel M.B."/>
            <person name="Klostermeier U.C."/>
            <person name="Beiko R.G."/>
            <person name="Rosenstiel P."/>
            <person name="Hippler M."/>
            <person name="Laroche J."/>
        </authorList>
    </citation>
    <scope>NUCLEOTIDE SEQUENCE [LARGE SCALE GENOMIC DNA]</scope>
    <source>
        <strain evidence="7 8">CCMP1005</strain>
    </source>
</reference>
<feature type="domain" description="Alpha-L-rhamnosidase six-hairpin glycosidase" evidence="6">
    <location>
        <begin position="1145"/>
        <end position="1219"/>
    </location>
</feature>
<gene>
    <name evidence="7" type="ORF">THAOC_04454</name>
</gene>
<evidence type="ECO:0000313" key="8">
    <source>
        <dbReference type="Proteomes" id="UP000266841"/>
    </source>
</evidence>
<sequence>MTTLSRLSRGASLRVAAILCLCILASIVPRRLDHIESDRTRTRTGSNTRTAKAGKNKQSRVQLPSPAERIKAEISDLEEELITLAEEYKEVTDKIDKLTNFARQNGRIPESKTTTDSHLKGRREATARPLDGVEAIERQKIRVGDQLKNVYEKAGDEEGETDGNYREPKKWWMKRDLFSASKPRAQSSNGDGHETSHGSIIPIDLSVNHLRRIVKAPASPNKDVRLSEEFLPVVLPHEVTFRWRSLARAGASADSIARSTAYRIVARRAYAASEGDGTLDESVLIWDSGKVLVENSLPNEVKCTDPKLTNSTGAIIQWRVTVDDSLGRPTTSDWTKFSIGPGSSQFTARWISHPIDVDSWDKSDASAFWGNDKDNQEKACKNWERRSQLPLFRVKIPDIESSDGDGGVESAMLFVSGLGSFRASLDGVPLSSSGPIDPPLTDYTQRVSYRGFDVTPFLVTGDENDEGHVLGIQMGSGWWDHRPIAGSFIRLFYFPHGGVTCVAELHVTYKSGKTRVVMATGDESGWQVAKGHLRESSLFSGEYIDLKSKSEFEGWDTTSGYFDATQGVAHSADVLLTGDHSWIKPKLYESDTDLPTWRYSLEMRANARRKNIKGPLLAKHKLSPIGKLIPHEIPPIMPLRRHVPDEVYGMGNGRWMYDFGVGFSADDLIVGMVRFEEGLPNPIVPEVYPRGHTVSTLNPDEEFITVVYGESIEPLTGDINIAVVAGMGLHDGGPRHKAKPVGNAEAKGGPCYPKDHIEAGSLLQRDVYILPRSSSVVQSDSRRGSFADARQSHFTTHAFRFVEICCTAEPPSGVVGLSYRTAFDEWGAFGSSNVRVNGGYELVKNALNSNLLSVQSDCPHREKIQYGGDIVADSPAALHFYDMSAFYRKVVRDWRDQQWSNGAYAGTSHWLALNDYAGIGTGSGETVWASAPIVTTARHYQWYGDKMLLEESFEDHLKWFTFLEHFDTGLKAKGYDDELKGYRKEGSGLGDWLTTRGRDTWLTHQGFYMATARCLAFISKVLGDSKSSHREEALEIANMVRERIVRLYTRNDGLGGFYPPEVNILSPGPEMSLFSRIVEGDKRCLILRNYFKREGHTWPGSDENRFLSQTSEAVINGKCPRLCSGEVTKRGSKWSMGWSQWHAFNEGIFAIRYALKTLSDNGFHNVALAKANGFGVGTFEYQMSYNATTHWESWWRSEDLYSHNHPMLGASAEWMVSSVAGVSLHPLSSGGSRVLFWPRFPNSASTIQYAWADQGTARGDYSIAWRFLNLPDIDALLDSAKTRIQIRLYVPPDGQSVFRLPEYSDGKGVDTVIRFAITLPDIEKARFHSQEECQDRRDKKMGFNYNWEFDRTKELWEKVNRKKAIGTPCQSFLFHSTLDNIEWSGAETIEGVVDNGIEVDLGPGLYDVMVNDWQLKPEVRGTREWRIGSMEQY</sequence>
<dbReference type="SUPFAM" id="SSF48208">
    <property type="entry name" value="Six-hairpin glycosidases"/>
    <property type="match status" value="1"/>
</dbReference>
<organism evidence="7 8">
    <name type="scientific">Thalassiosira oceanica</name>
    <name type="common">Marine diatom</name>
    <dbReference type="NCBI Taxonomy" id="159749"/>
    <lineage>
        <taxon>Eukaryota</taxon>
        <taxon>Sar</taxon>
        <taxon>Stramenopiles</taxon>
        <taxon>Ochrophyta</taxon>
        <taxon>Bacillariophyta</taxon>
        <taxon>Coscinodiscophyceae</taxon>
        <taxon>Thalassiosirophycidae</taxon>
        <taxon>Thalassiosirales</taxon>
        <taxon>Thalassiosiraceae</taxon>
        <taxon>Thalassiosira</taxon>
    </lineage>
</organism>
<keyword evidence="3" id="KW-0175">Coiled coil</keyword>
<evidence type="ECO:0000256" key="1">
    <source>
        <dbReference type="ARBA" id="ARBA00001445"/>
    </source>
</evidence>
<dbReference type="eggNOG" id="ENOG502RUKF">
    <property type="taxonomic scope" value="Eukaryota"/>
</dbReference>
<feature type="coiled-coil region" evidence="3">
    <location>
        <begin position="67"/>
        <end position="94"/>
    </location>
</feature>
<feature type="domain" description="Bacterial alpha-L-rhamnosidase N-terminal" evidence="5">
    <location>
        <begin position="408"/>
        <end position="559"/>
    </location>
</feature>
<evidence type="ECO:0000256" key="3">
    <source>
        <dbReference type="SAM" id="Coils"/>
    </source>
</evidence>
<accession>K0TNW3</accession>